<feature type="compositionally biased region" description="Polar residues" evidence="1">
    <location>
        <begin position="1"/>
        <end position="17"/>
    </location>
</feature>
<name>A0A2P4Y868_9STRA</name>
<accession>A0A2P4Y868</accession>
<evidence type="ECO:0000256" key="1">
    <source>
        <dbReference type="SAM" id="MobiDB-lite"/>
    </source>
</evidence>
<evidence type="ECO:0000313" key="3">
    <source>
        <dbReference type="Proteomes" id="UP000237271"/>
    </source>
</evidence>
<keyword evidence="2" id="KW-0067">ATP-binding</keyword>
<evidence type="ECO:0000313" key="2">
    <source>
        <dbReference type="EMBL" id="POM74002.1"/>
    </source>
</evidence>
<dbReference type="GO" id="GO:0005524">
    <property type="term" value="F:ATP binding"/>
    <property type="evidence" value="ECO:0007669"/>
    <property type="project" value="UniProtKB-KW"/>
</dbReference>
<feature type="region of interest" description="Disordered" evidence="1">
    <location>
        <begin position="1"/>
        <end position="45"/>
    </location>
</feature>
<protein>
    <submittedName>
        <fullName evidence="2">ATP-binding cassette (ABC) Superfamily</fullName>
    </submittedName>
</protein>
<keyword evidence="3" id="KW-1185">Reference proteome</keyword>
<feature type="compositionally biased region" description="Basic and acidic residues" evidence="1">
    <location>
        <begin position="77"/>
        <end position="92"/>
    </location>
</feature>
<dbReference type="Proteomes" id="UP000237271">
    <property type="component" value="Unassembled WGS sequence"/>
</dbReference>
<gene>
    <name evidence="2" type="ORF">PHPALM_9097</name>
</gene>
<comment type="caution">
    <text evidence="2">The sequence shown here is derived from an EMBL/GenBank/DDBJ whole genome shotgun (WGS) entry which is preliminary data.</text>
</comment>
<dbReference type="AlphaFoldDB" id="A0A2P4Y868"/>
<sequence>MEVLRSSIQPAKKQCTTYKAAASDLRAQQSSSSLPGAGLPAPINSMKWGIPTTSLAAGAPGSAAALGRPDPPGSAARHSDQGGQEEHSHVFKYEAPSQPYPSGPSTSGPGPAESFLQDEVHQPRDRIYAIKIALDIGLGDLAAAQFGKLTALMSYVRTWTLSVARLGSSTGGLTAESQLPP</sequence>
<dbReference type="EMBL" id="NCKW01004952">
    <property type="protein sequence ID" value="POM74002.1"/>
    <property type="molecule type" value="Genomic_DNA"/>
</dbReference>
<reference evidence="2 3" key="1">
    <citation type="journal article" date="2017" name="Genome Biol. Evol.">
        <title>Phytophthora megakarya and P. palmivora, closely related causal agents of cacao black pod rot, underwent increases in genome sizes and gene numbers by different mechanisms.</title>
        <authorList>
            <person name="Ali S.S."/>
            <person name="Shao J."/>
            <person name="Lary D.J."/>
            <person name="Kronmiller B."/>
            <person name="Shen D."/>
            <person name="Strem M.D."/>
            <person name="Amoako-Attah I."/>
            <person name="Akrofi A.Y."/>
            <person name="Begoude B.A."/>
            <person name="Ten Hoopen G.M."/>
            <person name="Coulibaly K."/>
            <person name="Kebe B.I."/>
            <person name="Melnick R.L."/>
            <person name="Guiltinan M.J."/>
            <person name="Tyler B.M."/>
            <person name="Meinhardt L.W."/>
            <person name="Bailey B.A."/>
        </authorList>
    </citation>
    <scope>NUCLEOTIDE SEQUENCE [LARGE SCALE GENOMIC DNA]</scope>
    <source>
        <strain evidence="3">sbr112.9</strain>
    </source>
</reference>
<proteinExistence type="predicted"/>
<organism evidence="2 3">
    <name type="scientific">Phytophthora palmivora</name>
    <dbReference type="NCBI Taxonomy" id="4796"/>
    <lineage>
        <taxon>Eukaryota</taxon>
        <taxon>Sar</taxon>
        <taxon>Stramenopiles</taxon>
        <taxon>Oomycota</taxon>
        <taxon>Peronosporomycetes</taxon>
        <taxon>Peronosporales</taxon>
        <taxon>Peronosporaceae</taxon>
        <taxon>Phytophthora</taxon>
    </lineage>
</organism>
<keyword evidence="2" id="KW-0547">Nucleotide-binding</keyword>
<feature type="region of interest" description="Disordered" evidence="1">
    <location>
        <begin position="59"/>
        <end position="115"/>
    </location>
</feature>